<dbReference type="AlphaFoldDB" id="A0A6I0EQK7"/>
<dbReference type="RefSeq" id="WP_151620334.1">
    <property type="nucleotide sequence ID" value="NZ_WBXO01000006.1"/>
</dbReference>
<dbReference type="GO" id="GO:0046872">
    <property type="term" value="F:metal ion binding"/>
    <property type="evidence" value="ECO:0007669"/>
    <property type="project" value="UniProtKB-KW"/>
</dbReference>
<keyword evidence="1" id="KW-0004">4Fe-4S</keyword>
<dbReference type="Pfam" id="PF13187">
    <property type="entry name" value="Fer4_9"/>
    <property type="match status" value="1"/>
</dbReference>
<dbReference type="PANTHER" id="PTHR43687">
    <property type="entry name" value="ADENYLYLSULFATE REDUCTASE, BETA SUBUNIT"/>
    <property type="match status" value="1"/>
</dbReference>
<evidence type="ECO:0000256" key="4">
    <source>
        <dbReference type="ARBA" id="ARBA00023014"/>
    </source>
</evidence>
<keyword evidence="2" id="KW-0479">Metal-binding</keyword>
<accession>A0A6I0EQK7</accession>
<gene>
    <name evidence="6" type="ORF">F9B85_09435</name>
</gene>
<dbReference type="InterPro" id="IPR017896">
    <property type="entry name" value="4Fe4S_Fe-S-bd"/>
</dbReference>
<dbReference type="SUPFAM" id="SSF54862">
    <property type="entry name" value="4Fe-4S ferredoxins"/>
    <property type="match status" value="1"/>
</dbReference>
<dbReference type="InterPro" id="IPR017900">
    <property type="entry name" value="4Fe4S_Fe_S_CS"/>
</dbReference>
<dbReference type="OrthoDB" id="9804603at2"/>
<dbReference type="GO" id="GO:0051539">
    <property type="term" value="F:4 iron, 4 sulfur cluster binding"/>
    <property type="evidence" value="ECO:0007669"/>
    <property type="project" value="UniProtKB-KW"/>
</dbReference>
<evidence type="ECO:0000256" key="1">
    <source>
        <dbReference type="ARBA" id="ARBA00022485"/>
    </source>
</evidence>
<keyword evidence="7" id="KW-1185">Reference proteome</keyword>
<proteinExistence type="predicted"/>
<organism evidence="6 7">
    <name type="scientific">Heliorestis acidaminivorans</name>
    <dbReference type="NCBI Taxonomy" id="553427"/>
    <lineage>
        <taxon>Bacteria</taxon>
        <taxon>Bacillati</taxon>
        <taxon>Bacillota</taxon>
        <taxon>Clostridia</taxon>
        <taxon>Eubacteriales</taxon>
        <taxon>Heliobacteriaceae</taxon>
        <taxon>Heliorestis</taxon>
    </lineage>
</organism>
<evidence type="ECO:0000259" key="5">
    <source>
        <dbReference type="PROSITE" id="PS51379"/>
    </source>
</evidence>
<feature type="domain" description="4Fe-4S ferredoxin-type" evidence="5">
    <location>
        <begin position="9"/>
        <end position="38"/>
    </location>
</feature>
<comment type="caution">
    <text evidence="6">The sequence shown here is derived from an EMBL/GenBank/DDBJ whole genome shotgun (WGS) entry which is preliminary data.</text>
</comment>
<dbReference type="EMBL" id="WBXO01000006">
    <property type="protein sequence ID" value="KAB2952414.1"/>
    <property type="molecule type" value="Genomic_DNA"/>
</dbReference>
<keyword evidence="3" id="KW-0408">Iron</keyword>
<dbReference type="Gene3D" id="3.30.70.20">
    <property type="match status" value="1"/>
</dbReference>
<dbReference type="PROSITE" id="PS51379">
    <property type="entry name" value="4FE4S_FER_2"/>
    <property type="match status" value="2"/>
</dbReference>
<protein>
    <submittedName>
        <fullName evidence="6">4Fe-4S dicluster domain-containing protein</fullName>
    </submittedName>
</protein>
<sequence length="71" mass="7776">MNAVKEQLEPVVVNLAWCKGCGICYSLCPTKVLSSNELGKSIVSEPNKCTRCKICENHCPDYAITVMGVKK</sequence>
<evidence type="ECO:0000256" key="3">
    <source>
        <dbReference type="ARBA" id="ARBA00023004"/>
    </source>
</evidence>
<dbReference type="Proteomes" id="UP000468766">
    <property type="component" value="Unassembled WGS sequence"/>
</dbReference>
<evidence type="ECO:0000313" key="6">
    <source>
        <dbReference type="EMBL" id="KAB2952414.1"/>
    </source>
</evidence>
<dbReference type="PANTHER" id="PTHR43687:SF4">
    <property type="entry name" value="BLR5484 PROTEIN"/>
    <property type="match status" value="1"/>
</dbReference>
<reference evidence="6 7" key="1">
    <citation type="submission" date="2019-10" db="EMBL/GenBank/DDBJ databases">
        <title>Whole-genome sequence of the extremophile Heliorestis acidaminivorans DSM 24790.</title>
        <authorList>
            <person name="Kyndt J.A."/>
            <person name="Meyer T.E."/>
        </authorList>
    </citation>
    <scope>NUCLEOTIDE SEQUENCE [LARGE SCALE GENOMIC DNA]</scope>
    <source>
        <strain evidence="6 7">DSM 24790</strain>
    </source>
</reference>
<dbReference type="InterPro" id="IPR050572">
    <property type="entry name" value="Fe-S_Ferredoxin"/>
</dbReference>
<evidence type="ECO:0000256" key="2">
    <source>
        <dbReference type="ARBA" id="ARBA00022723"/>
    </source>
</evidence>
<evidence type="ECO:0000313" key="7">
    <source>
        <dbReference type="Proteomes" id="UP000468766"/>
    </source>
</evidence>
<keyword evidence="4" id="KW-0411">Iron-sulfur</keyword>
<dbReference type="PROSITE" id="PS00198">
    <property type="entry name" value="4FE4S_FER_1"/>
    <property type="match status" value="1"/>
</dbReference>
<feature type="domain" description="4Fe-4S ferredoxin-type" evidence="5">
    <location>
        <begin position="40"/>
        <end position="69"/>
    </location>
</feature>
<name>A0A6I0EQK7_9FIRM</name>